<dbReference type="Proteomes" id="UP000677436">
    <property type="component" value="Chromosome"/>
</dbReference>
<keyword evidence="2" id="KW-1185">Reference proteome</keyword>
<dbReference type="AlphaFoldDB" id="A0A8D5UFX0"/>
<dbReference type="SUPFAM" id="SSF56524">
    <property type="entry name" value="Oxidoreductase molybdopterin-binding domain"/>
    <property type="match status" value="1"/>
</dbReference>
<gene>
    <name evidence="1" type="ORF">JIR001_24300</name>
</gene>
<sequence>MNEVILITGAVRFQINLDPTIWIVDERKIPMEKYFPGVEGYGMKLSIFLEHAEPDPDATHVICHQSDGNQIKITLEEARSGILRFTRDGKPIRPDGPALLYLQKGNLAGQPIGYLTKLEVVKVK</sequence>
<evidence type="ECO:0000313" key="2">
    <source>
        <dbReference type="Proteomes" id="UP000677436"/>
    </source>
</evidence>
<dbReference type="EMBL" id="AP024601">
    <property type="protein sequence ID" value="BCU82647.1"/>
    <property type="molecule type" value="Genomic_DNA"/>
</dbReference>
<accession>A0A8D5UFX0</accession>
<reference evidence="1" key="2">
    <citation type="journal article" date="2021" name="Microbiol. Resour. Announc.">
        <title>Complete Genome Sequence of Polycladomyces abyssicola JIR-001T, Isolated from Hemipelagic Sediment in Deep Seawater.</title>
        <authorList>
            <person name="Tsubouchi T."/>
            <person name="Kaneko Y."/>
        </authorList>
    </citation>
    <scope>NUCLEOTIDE SEQUENCE</scope>
    <source>
        <strain evidence="1">JIR-001</strain>
    </source>
</reference>
<dbReference type="RefSeq" id="WP_212772962.1">
    <property type="nucleotide sequence ID" value="NZ_AP024601.1"/>
</dbReference>
<dbReference type="InterPro" id="IPR036374">
    <property type="entry name" value="OxRdtase_Mopterin-bd_sf"/>
</dbReference>
<evidence type="ECO:0000313" key="1">
    <source>
        <dbReference type="EMBL" id="BCU82647.1"/>
    </source>
</evidence>
<dbReference type="KEGG" id="pabs:JIR001_24300"/>
<reference evidence="1" key="1">
    <citation type="journal article" date="2013" name="Int. J. Syst. Evol. Microbiol.">
        <title>Polycladomyces abyssicola gen. nov., sp. nov., a thermophilic filamentous bacterium isolated from hemipelagic sediment.</title>
        <authorList>
            <person name="Tsubouchi T."/>
            <person name="Shimane Y."/>
            <person name="Mori K."/>
            <person name="Usui K."/>
            <person name="Hiraki T."/>
            <person name="Tame A."/>
            <person name="Uematsu K."/>
            <person name="Maruyama T."/>
            <person name="Hatada Y."/>
        </authorList>
    </citation>
    <scope>NUCLEOTIDE SEQUENCE</scope>
    <source>
        <strain evidence="1">JIR-001</strain>
    </source>
</reference>
<protein>
    <submittedName>
        <fullName evidence="1">Uncharacterized protein</fullName>
    </submittedName>
</protein>
<organism evidence="1 2">
    <name type="scientific">Polycladomyces abyssicola</name>
    <dbReference type="NCBI Taxonomy" id="1125966"/>
    <lineage>
        <taxon>Bacteria</taxon>
        <taxon>Bacillati</taxon>
        <taxon>Bacillota</taxon>
        <taxon>Bacilli</taxon>
        <taxon>Bacillales</taxon>
        <taxon>Thermoactinomycetaceae</taxon>
        <taxon>Polycladomyces</taxon>
    </lineage>
</organism>
<name>A0A8D5UFX0_9BACL</name>
<proteinExistence type="predicted"/>